<dbReference type="InterPro" id="IPR000182">
    <property type="entry name" value="GNAT_dom"/>
</dbReference>
<evidence type="ECO:0000313" key="4">
    <source>
        <dbReference type="Proteomes" id="UP001262410"/>
    </source>
</evidence>
<gene>
    <name evidence="3" type="ORF">E9232_006515</name>
</gene>
<dbReference type="PANTHER" id="PTHR43792">
    <property type="entry name" value="GNAT FAMILY, PUTATIVE (AFU_ORTHOLOGUE AFUA_3G00765)-RELATED-RELATED"/>
    <property type="match status" value="1"/>
</dbReference>
<reference evidence="3 4" key="1">
    <citation type="submission" date="2023-07" db="EMBL/GenBank/DDBJ databases">
        <title>Sorghum-associated microbial communities from plants grown in Nebraska, USA.</title>
        <authorList>
            <person name="Schachtman D."/>
        </authorList>
    </citation>
    <scope>NUCLEOTIDE SEQUENCE [LARGE SCALE GENOMIC DNA]</scope>
    <source>
        <strain evidence="3 4">584</strain>
    </source>
</reference>
<dbReference type="Proteomes" id="UP001262410">
    <property type="component" value="Unassembled WGS sequence"/>
</dbReference>
<dbReference type="Pfam" id="PF13302">
    <property type="entry name" value="Acetyltransf_3"/>
    <property type="match status" value="1"/>
</dbReference>
<protein>
    <submittedName>
        <fullName evidence="3">RimJ/RimL family protein N-acetyltransferase</fullName>
    </submittedName>
</protein>
<accession>A0ABU1JZA0</accession>
<keyword evidence="1" id="KW-1133">Transmembrane helix</keyword>
<dbReference type="RefSeq" id="WP_309801372.1">
    <property type="nucleotide sequence ID" value="NZ_JAVDPW010000015.1"/>
</dbReference>
<comment type="caution">
    <text evidence="3">The sequence shown here is derived from an EMBL/GenBank/DDBJ whole genome shotgun (WGS) entry which is preliminary data.</text>
</comment>
<dbReference type="PROSITE" id="PS51186">
    <property type="entry name" value="GNAT"/>
    <property type="match status" value="1"/>
</dbReference>
<dbReference type="PANTHER" id="PTHR43792:SF1">
    <property type="entry name" value="N-ACETYLTRANSFERASE DOMAIN-CONTAINING PROTEIN"/>
    <property type="match status" value="1"/>
</dbReference>
<proteinExistence type="predicted"/>
<evidence type="ECO:0000259" key="2">
    <source>
        <dbReference type="PROSITE" id="PS51186"/>
    </source>
</evidence>
<dbReference type="SUPFAM" id="SSF55729">
    <property type="entry name" value="Acyl-CoA N-acyltransferases (Nat)"/>
    <property type="match status" value="1"/>
</dbReference>
<dbReference type="InterPro" id="IPR051531">
    <property type="entry name" value="N-acetyltransferase"/>
</dbReference>
<feature type="domain" description="N-acetyltransferase" evidence="2">
    <location>
        <begin position="17"/>
        <end position="170"/>
    </location>
</feature>
<keyword evidence="1" id="KW-0812">Transmembrane</keyword>
<evidence type="ECO:0000313" key="3">
    <source>
        <dbReference type="EMBL" id="MDR6293961.1"/>
    </source>
</evidence>
<dbReference type="EMBL" id="JAVDPW010000015">
    <property type="protein sequence ID" value="MDR6293961.1"/>
    <property type="molecule type" value="Genomic_DNA"/>
</dbReference>
<organism evidence="3 4">
    <name type="scientific">Inquilinus ginsengisoli</name>
    <dbReference type="NCBI Taxonomy" id="363840"/>
    <lineage>
        <taxon>Bacteria</taxon>
        <taxon>Pseudomonadati</taxon>
        <taxon>Pseudomonadota</taxon>
        <taxon>Alphaproteobacteria</taxon>
        <taxon>Rhodospirillales</taxon>
        <taxon>Rhodospirillaceae</taxon>
        <taxon>Inquilinus</taxon>
    </lineage>
</organism>
<keyword evidence="1" id="KW-0472">Membrane</keyword>
<name>A0ABU1JZA0_9PROT</name>
<sequence>MPAPILETGPVLETDRLILRPTQAEDFEGWAAMMADAEVARALGGVQPRTTAWRGFMIIAGAWAIQGFAMFSVIEKATGRWIGRLGPWQPEGWPGTEIGWGLCREAWGKGYATEGAAASIDWAFDHLGWTEVIHCIAPENEPSKAVARRLGSVFRGPGRLPAPLDSLDIEIWGQTREEWRARAGGRR</sequence>
<keyword evidence="4" id="KW-1185">Reference proteome</keyword>
<feature type="transmembrane region" description="Helical" evidence="1">
    <location>
        <begin position="52"/>
        <end position="74"/>
    </location>
</feature>
<dbReference type="InterPro" id="IPR016181">
    <property type="entry name" value="Acyl_CoA_acyltransferase"/>
</dbReference>
<dbReference type="Gene3D" id="3.40.630.30">
    <property type="match status" value="1"/>
</dbReference>
<evidence type="ECO:0000256" key="1">
    <source>
        <dbReference type="SAM" id="Phobius"/>
    </source>
</evidence>